<evidence type="ECO:0000313" key="2">
    <source>
        <dbReference type="EMBL" id="OSQ42177.1"/>
    </source>
</evidence>
<evidence type="ECO:0000313" key="3">
    <source>
        <dbReference type="Proteomes" id="UP000193396"/>
    </source>
</evidence>
<feature type="transmembrane region" description="Helical" evidence="1">
    <location>
        <begin position="31"/>
        <end position="50"/>
    </location>
</feature>
<feature type="transmembrane region" description="Helical" evidence="1">
    <location>
        <begin position="176"/>
        <end position="194"/>
    </location>
</feature>
<dbReference type="EMBL" id="JFKB01000040">
    <property type="protein sequence ID" value="OSQ42177.1"/>
    <property type="molecule type" value="Genomic_DNA"/>
</dbReference>
<dbReference type="Proteomes" id="UP000193396">
    <property type="component" value="Unassembled WGS sequence"/>
</dbReference>
<accession>A0A1Y2L5E9</accession>
<evidence type="ECO:0000256" key="1">
    <source>
        <dbReference type="SAM" id="Phobius"/>
    </source>
</evidence>
<organism evidence="2 3">
    <name type="scientific">Thalassospira alkalitolerans</name>
    <dbReference type="NCBI Taxonomy" id="1293890"/>
    <lineage>
        <taxon>Bacteria</taxon>
        <taxon>Pseudomonadati</taxon>
        <taxon>Pseudomonadota</taxon>
        <taxon>Alphaproteobacteria</taxon>
        <taxon>Rhodospirillales</taxon>
        <taxon>Thalassospiraceae</taxon>
        <taxon>Thalassospira</taxon>
    </lineage>
</organism>
<comment type="caution">
    <text evidence="2">The sequence shown here is derived from an EMBL/GenBank/DDBJ whole genome shotgun (WGS) entry which is preliminary data.</text>
</comment>
<dbReference type="STRING" id="1293890.TALK_21740"/>
<keyword evidence="3" id="KW-1185">Reference proteome</keyword>
<feature type="transmembrane region" description="Helical" evidence="1">
    <location>
        <begin position="118"/>
        <end position="139"/>
    </location>
</feature>
<sequence>MGDWWSYGLADFLLFSPRVYYRLFETLNTTWGLAVAAALIAGMVASGLAMRRGCRGNRVVLILLAMIWGWVTAGFLWQYYQPINWVIPYFIPAFIVEAGFMVMFAVRRMPLRFGWRGDFSSVAGAALLLIAIIGFPFAGLIEGRGMIQAELFGSAADPTAIGTLGFILLARGTWRWLLLPVPLVWCVMASAILWVMDQNIALLPLIAVWLTVLGGWMDQKNGVTRKPVLDTGGAD</sequence>
<dbReference type="OrthoDB" id="581693at2"/>
<protein>
    <recommendedName>
        <fullName evidence="4">MFS transporter permease</fullName>
    </recommendedName>
</protein>
<feature type="transmembrane region" description="Helical" evidence="1">
    <location>
        <begin position="86"/>
        <end position="106"/>
    </location>
</feature>
<keyword evidence="1" id="KW-0472">Membrane</keyword>
<evidence type="ECO:0008006" key="4">
    <source>
        <dbReference type="Google" id="ProtNLM"/>
    </source>
</evidence>
<feature type="transmembrane region" description="Helical" evidence="1">
    <location>
        <begin position="59"/>
        <end position="80"/>
    </location>
</feature>
<keyword evidence="1" id="KW-0812">Transmembrane</keyword>
<feature type="transmembrane region" description="Helical" evidence="1">
    <location>
        <begin position="200"/>
        <end position="217"/>
    </location>
</feature>
<dbReference type="RefSeq" id="WP_085621265.1">
    <property type="nucleotide sequence ID" value="NZ_JFKB01000040.1"/>
</dbReference>
<proteinExistence type="predicted"/>
<gene>
    <name evidence="2" type="ORF">TALK_21740</name>
</gene>
<feature type="transmembrane region" description="Helical" evidence="1">
    <location>
        <begin position="151"/>
        <end position="169"/>
    </location>
</feature>
<reference evidence="2 3" key="1">
    <citation type="submission" date="2014-03" db="EMBL/GenBank/DDBJ databases">
        <title>The draft genome sequence of Thalassospira alkalitolerans JCM 18968.</title>
        <authorList>
            <person name="Lai Q."/>
            <person name="Shao Z."/>
        </authorList>
    </citation>
    <scope>NUCLEOTIDE SEQUENCE [LARGE SCALE GENOMIC DNA]</scope>
    <source>
        <strain evidence="2 3">JCM 18968</strain>
    </source>
</reference>
<keyword evidence="1" id="KW-1133">Transmembrane helix</keyword>
<name>A0A1Y2L5E9_9PROT</name>
<dbReference type="AlphaFoldDB" id="A0A1Y2L5E9"/>